<dbReference type="CDD" id="cd23702">
    <property type="entry name" value="eL14"/>
    <property type="match status" value="1"/>
</dbReference>
<feature type="domain" description="Large ribosomal subunit protein eL14" evidence="4">
    <location>
        <begin position="70"/>
        <end position="143"/>
    </location>
</feature>
<comment type="similarity">
    <text evidence="1">Belongs to the eukaryotic ribosomal protein eL14 family.</text>
</comment>
<dbReference type="SUPFAM" id="SSF50104">
    <property type="entry name" value="Translation proteins SH3-like domain"/>
    <property type="match status" value="1"/>
</dbReference>
<evidence type="ECO:0000259" key="4">
    <source>
        <dbReference type="Pfam" id="PF01929"/>
    </source>
</evidence>
<dbReference type="Proteomes" id="UP000654075">
    <property type="component" value="Unassembled WGS sequence"/>
</dbReference>
<proteinExistence type="inferred from homology"/>
<protein>
    <recommendedName>
        <fullName evidence="4">Large ribosomal subunit protein eL14 domain-containing protein</fullName>
    </recommendedName>
</protein>
<evidence type="ECO:0000256" key="3">
    <source>
        <dbReference type="ARBA" id="ARBA00023274"/>
    </source>
</evidence>
<dbReference type="InterPro" id="IPR008991">
    <property type="entry name" value="Translation_prot_SH3-like_sf"/>
</dbReference>
<sequence>CSKRRFALRHPNRPHLPQSAAMPMFTRFVQAGRLALITFGPCAGKTCTIVDIVNQKNVVVDGPESVTGVKRHMMPIKRLSLTDFRVAVRRGCREKTLKKALAKDETMKKWTESAWAKKLQARETRQNMTDFDRFKLMVARKKRSQAVKKAGRFWAETWTQWTTLDEVADAGVQLLELRDWIRAEFYDGRPMVPLRAIQRCRTLRELAVQVTWTSDRFCKKRERSRVWYRSTVRNLLDHVPSDLTLFQPLTCQGLGDGAFL</sequence>
<dbReference type="Gene3D" id="6.10.250.2270">
    <property type="match status" value="1"/>
</dbReference>
<dbReference type="InterPro" id="IPR002784">
    <property type="entry name" value="Ribosomal_eL14_dom"/>
</dbReference>
<dbReference type="GO" id="GO:0003735">
    <property type="term" value="F:structural constituent of ribosome"/>
    <property type="evidence" value="ECO:0007669"/>
    <property type="project" value="InterPro"/>
</dbReference>
<dbReference type="InterPro" id="IPR039660">
    <property type="entry name" value="Ribosomal_eL14"/>
</dbReference>
<dbReference type="GO" id="GO:0022625">
    <property type="term" value="C:cytosolic large ribosomal subunit"/>
    <property type="evidence" value="ECO:0007669"/>
    <property type="project" value="TreeGrafter"/>
</dbReference>
<dbReference type="InterPro" id="IPR014722">
    <property type="entry name" value="Rib_uL2_dom2"/>
</dbReference>
<feature type="non-terminal residue" evidence="5">
    <location>
        <position position="1"/>
    </location>
</feature>
<dbReference type="GO" id="GO:0003723">
    <property type="term" value="F:RNA binding"/>
    <property type="evidence" value="ECO:0007669"/>
    <property type="project" value="InterPro"/>
</dbReference>
<gene>
    <name evidence="5" type="ORF">PGLA1383_LOCUS6955</name>
</gene>
<comment type="caution">
    <text evidence="5">The sequence shown here is derived from an EMBL/GenBank/DDBJ whole genome shotgun (WGS) entry which is preliminary data.</text>
</comment>
<dbReference type="AlphaFoldDB" id="A0A813DGW3"/>
<dbReference type="PANTHER" id="PTHR11127:SF2">
    <property type="entry name" value="LARGE RIBOSOMAL SUBUNIT PROTEIN EL14"/>
    <property type="match status" value="1"/>
</dbReference>
<dbReference type="Gene3D" id="2.30.30.30">
    <property type="match status" value="1"/>
</dbReference>
<evidence type="ECO:0000313" key="6">
    <source>
        <dbReference type="Proteomes" id="UP000654075"/>
    </source>
</evidence>
<dbReference type="Pfam" id="PF01929">
    <property type="entry name" value="Ribosomal_L14e"/>
    <property type="match status" value="1"/>
</dbReference>
<organism evidence="5 6">
    <name type="scientific">Polarella glacialis</name>
    <name type="common">Dinoflagellate</name>
    <dbReference type="NCBI Taxonomy" id="89957"/>
    <lineage>
        <taxon>Eukaryota</taxon>
        <taxon>Sar</taxon>
        <taxon>Alveolata</taxon>
        <taxon>Dinophyceae</taxon>
        <taxon>Suessiales</taxon>
        <taxon>Suessiaceae</taxon>
        <taxon>Polarella</taxon>
    </lineage>
</organism>
<keyword evidence="3" id="KW-0687">Ribonucleoprotein</keyword>
<dbReference type="EMBL" id="CAJNNV010002950">
    <property type="protein sequence ID" value="CAE8588148.1"/>
    <property type="molecule type" value="Genomic_DNA"/>
</dbReference>
<accession>A0A813DGW3</accession>
<evidence type="ECO:0000256" key="2">
    <source>
        <dbReference type="ARBA" id="ARBA00022980"/>
    </source>
</evidence>
<evidence type="ECO:0000256" key="1">
    <source>
        <dbReference type="ARBA" id="ARBA00006592"/>
    </source>
</evidence>
<dbReference type="OrthoDB" id="1875589at2759"/>
<reference evidence="5" key="1">
    <citation type="submission" date="2021-02" db="EMBL/GenBank/DDBJ databases">
        <authorList>
            <person name="Dougan E. K."/>
            <person name="Rhodes N."/>
            <person name="Thang M."/>
            <person name="Chan C."/>
        </authorList>
    </citation>
    <scope>NUCLEOTIDE SEQUENCE</scope>
</reference>
<evidence type="ECO:0000313" key="5">
    <source>
        <dbReference type="EMBL" id="CAE8588148.1"/>
    </source>
</evidence>
<name>A0A813DGW3_POLGL</name>
<keyword evidence="2" id="KW-0689">Ribosomal protein</keyword>
<dbReference type="GO" id="GO:0042273">
    <property type="term" value="P:ribosomal large subunit biogenesis"/>
    <property type="evidence" value="ECO:0007669"/>
    <property type="project" value="TreeGrafter"/>
</dbReference>
<dbReference type="PANTHER" id="PTHR11127">
    <property type="entry name" value="60S RIBOSOMAL PROTEIN L14"/>
    <property type="match status" value="1"/>
</dbReference>
<keyword evidence="6" id="KW-1185">Reference proteome</keyword>
<dbReference type="GO" id="GO:0006412">
    <property type="term" value="P:translation"/>
    <property type="evidence" value="ECO:0007669"/>
    <property type="project" value="InterPro"/>
</dbReference>